<dbReference type="Proteomes" id="UP000499080">
    <property type="component" value="Unassembled WGS sequence"/>
</dbReference>
<evidence type="ECO:0000313" key="2">
    <source>
        <dbReference type="Proteomes" id="UP000499080"/>
    </source>
</evidence>
<reference evidence="1 2" key="1">
    <citation type="journal article" date="2019" name="Sci. Rep.">
        <title>Orb-weaving spider Araneus ventricosus genome elucidates the spidroin gene catalogue.</title>
        <authorList>
            <person name="Kono N."/>
            <person name="Nakamura H."/>
            <person name="Ohtoshi R."/>
            <person name="Moran D.A.P."/>
            <person name="Shinohara A."/>
            <person name="Yoshida Y."/>
            <person name="Fujiwara M."/>
            <person name="Mori M."/>
            <person name="Tomita M."/>
            <person name="Arakawa K."/>
        </authorList>
    </citation>
    <scope>NUCLEOTIDE SEQUENCE [LARGE SCALE GENOMIC DNA]</scope>
</reference>
<name>A0A4Y2L3J5_ARAVE</name>
<keyword evidence="2" id="KW-1185">Reference proteome</keyword>
<dbReference type="EMBL" id="BGPR01005325">
    <property type="protein sequence ID" value="GBN09144.1"/>
    <property type="molecule type" value="Genomic_DNA"/>
</dbReference>
<protein>
    <submittedName>
        <fullName evidence="1">Uncharacterized protein</fullName>
    </submittedName>
</protein>
<organism evidence="1 2">
    <name type="scientific">Araneus ventricosus</name>
    <name type="common">Orbweaver spider</name>
    <name type="synonym">Epeira ventricosa</name>
    <dbReference type="NCBI Taxonomy" id="182803"/>
    <lineage>
        <taxon>Eukaryota</taxon>
        <taxon>Metazoa</taxon>
        <taxon>Ecdysozoa</taxon>
        <taxon>Arthropoda</taxon>
        <taxon>Chelicerata</taxon>
        <taxon>Arachnida</taxon>
        <taxon>Araneae</taxon>
        <taxon>Araneomorphae</taxon>
        <taxon>Entelegynae</taxon>
        <taxon>Araneoidea</taxon>
        <taxon>Araneidae</taxon>
        <taxon>Araneus</taxon>
    </lineage>
</organism>
<proteinExistence type="predicted"/>
<accession>A0A4Y2L3J5</accession>
<comment type="caution">
    <text evidence="1">The sequence shown here is derived from an EMBL/GenBank/DDBJ whole genome shotgun (WGS) entry which is preliminary data.</text>
</comment>
<sequence>MFYDAGEEEIYQCSELQHVVNIFRDEKACPDEIDDAGHKVLIALYRRKKSEETRDWDSLIFKLFEKSLIKNNFNLEFLPLTTAAAHEHSLRAYLQIQLWSGFAKRSLDWCWKENKHGLFSVTTKKESAPPALLSMISLQVRKRV</sequence>
<dbReference type="AlphaFoldDB" id="A0A4Y2L3J5"/>
<gene>
    <name evidence="1" type="ORF">AVEN_170721_1</name>
</gene>
<evidence type="ECO:0000313" key="1">
    <source>
        <dbReference type="EMBL" id="GBN09144.1"/>
    </source>
</evidence>